<name>A0A8S5PGR4_9CAUD</name>
<keyword evidence="1" id="KW-0175">Coiled coil</keyword>
<proteinExistence type="predicted"/>
<feature type="coiled-coil region" evidence="1">
    <location>
        <begin position="35"/>
        <end position="97"/>
    </location>
</feature>
<accession>A0A8S5PGR4</accession>
<evidence type="ECO:0000313" key="2">
    <source>
        <dbReference type="EMBL" id="DAE05561.1"/>
    </source>
</evidence>
<sequence>MAKLYDIDRAYKKKIEDLEGKTNDVLLKTAEQYMKESYEKKLKASQEEQKLTNDAIKKAEEYQKTIKKSEKAWEDLKNKATDTLRSINHEIEELNKDYSKDL</sequence>
<dbReference type="EMBL" id="BK015412">
    <property type="protein sequence ID" value="DAE05561.1"/>
    <property type="molecule type" value="Genomic_DNA"/>
</dbReference>
<organism evidence="2">
    <name type="scientific">Podoviridae sp. ctuQh21</name>
    <dbReference type="NCBI Taxonomy" id="2825284"/>
    <lineage>
        <taxon>Viruses</taxon>
        <taxon>Duplodnaviria</taxon>
        <taxon>Heunggongvirae</taxon>
        <taxon>Uroviricota</taxon>
        <taxon>Caudoviricetes</taxon>
    </lineage>
</organism>
<protein>
    <submittedName>
        <fullName evidence="2">Transforming acidic coiled-coil-containing protein (TACC), C-terminal</fullName>
    </submittedName>
</protein>
<evidence type="ECO:0000256" key="1">
    <source>
        <dbReference type="SAM" id="Coils"/>
    </source>
</evidence>
<reference evidence="2" key="1">
    <citation type="journal article" date="2021" name="Proc. Natl. Acad. Sci. U.S.A.">
        <title>A Catalog of Tens of Thousands of Viruses from Human Metagenomes Reveals Hidden Associations with Chronic Diseases.</title>
        <authorList>
            <person name="Tisza M.J."/>
            <person name="Buck C.B."/>
        </authorList>
    </citation>
    <scope>NUCLEOTIDE SEQUENCE</scope>
    <source>
        <strain evidence="2">CtuQh21</strain>
    </source>
</reference>